<dbReference type="HAMAP" id="MF_00867">
    <property type="entry name" value="KhpB"/>
    <property type="match status" value="1"/>
</dbReference>
<comment type="domain">
    <text evidence="6">Has an N-terminal Jag-N domain and 2 RNA-binding domains (KH and R3H).</text>
</comment>
<dbReference type="Gene3D" id="3.30.300.20">
    <property type="match status" value="1"/>
</dbReference>
<dbReference type="AlphaFoldDB" id="A0A1T4M6I6"/>
<dbReference type="PROSITE" id="PS51061">
    <property type="entry name" value="R3H"/>
    <property type="match status" value="1"/>
</dbReference>
<dbReference type="GO" id="GO:0009252">
    <property type="term" value="P:peptidoglycan biosynthetic process"/>
    <property type="evidence" value="ECO:0007669"/>
    <property type="project" value="UniProtKB-UniRule"/>
</dbReference>
<feature type="compositionally biased region" description="Low complexity" evidence="7">
    <location>
        <begin position="77"/>
        <end position="90"/>
    </location>
</feature>
<dbReference type="SMART" id="SM01245">
    <property type="entry name" value="Jag_N"/>
    <property type="match status" value="1"/>
</dbReference>
<dbReference type="Proteomes" id="UP000190657">
    <property type="component" value="Unassembled WGS sequence"/>
</dbReference>
<evidence type="ECO:0000256" key="2">
    <source>
        <dbReference type="ARBA" id="ARBA00022884"/>
    </source>
</evidence>
<dbReference type="NCBIfam" id="NF041568">
    <property type="entry name" value="Jag_EloR"/>
    <property type="match status" value="1"/>
</dbReference>
<comment type="function">
    <text evidence="6">A probable RNA chaperone. Forms a complex with KhpA which binds to cellular RNA and controls its expression. Plays a role in peptidoglycan (PG) homeostasis and cell length regulation.</text>
</comment>
<evidence type="ECO:0000256" key="3">
    <source>
        <dbReference type="ARBA" id="ARBA00022960"/>
    </source>
</evidence>
<dbReference type="InterPro" id="IPR039247">
    <property type="entry name" value="KhpB"/>
</dbReference>
<dbReference type="EMBL" id="FUWW01000011">
    <property type="protein sequence ID" value="SJZ62511.1"/>
    <property type="molecule type" value="Genomic_DNA"/>
</dbReference>
<dbReference type="GO" id="GO:0003723">
    <property type="term" value="F:RNA binding"/>
    <property type="evidence" value="ECO:0007669"/>
    <property type="project" value="UniProtKB-UniRule"/>
</dbReference>
<feature type="compositionally biased region" description="Basic and acidic residues" evidence="7">
    <location>
        <begin position="292"/>
        <end position="314"/>
    </location>
</feature>
<accession>A0A1T4M6I6</accession>
<evidence type="ECO:0000313" key="9">
    <source>
        <dbReference type="EMBL" id="SJZ62511.1"/>
    </source>
</evidence>
<keyword evidence="3 6" id="KW-0133">Cell shape</keyword>
<dbReference type="Gene3D" id="3.30.30.80">
    <property type="entry name" value="probable RNA-binding protein from clostridium symbiosum atcc 14940"/>
    <property type="match status" value="1"/>
</dbReference>
<dbReference type="PANTHER" id="PTHR35800:SF1">
    <property type="entry name" value="RNA-BINDING PROTEIN KHPB"/>
    <property type="match status" value="1"/>
</dbReference>
<feature type="compositionally biased region" description="Basic and acidic residues" evidence="7">
    <location>
        <begin position="57"/>
        <end position="75"/>
    </location>
</feature>
<keyword evidence="10" id="KW-1185">Reference proteome</keyword>
<feature type="region of interest" description="Jag_N domain" evidence="6">
    <location>
        <begin position="6"/>
        <end position="56"/>
    </location>
</feature>
<keyword evidence="5 6" id="KW-0961">Cell wall biogenesis/degradation</keyword>
<dbReference type="InterPro" id="IPR036867">
    <property type="entry name" value="R3H_dom_sf"/>
</dbReference>
<dbReference type="GO" id="GO:0008360">
    <property type="term" value="P:regulation of cell shape"/>
    <property type="evidence" value="ECO:0007669"/>
    <property type="project" value="UniProtKB-KW"/>
</dbReference>
<dbReference type="CDD" id="cd02414">
    <property type="entry name" value="KH-II_Jag"/>
    <property type="match status" value="1"/>
</dbReference>
<name>A0A1T4M6I6_9FIRM</name>
<evidence type="ECO:0000313" key="10">
    <source>
        <dbReference type="Proteomes" id="UP000190657"/>
    </source>
</evidence>
<feature type="region of interest" description="Disordered" evidence="7">
    <location>
        <begin position="57"/>
        <end position="118"/>
    </location>
</feature>
<dbReference type="GO" id="GO:0005737">
    <property type="term" value="C:cytoplasm"/>
    <property type="evidence" value="ECO:0007669"/>
    <property type="project" value="UniProtKB-SubCell"/>
</dbReference>
<dbReference type="InterPro" id="IPR034079">
    <property type="entry name" value="R3H_KhpB"/>
</dbReference>
<dbReference type="GO" id="GO:0071555">
    <property type="term" value="P:cell wall organization"/>
    <property type="evidence" value="ECO:0007669"/>
    <property type="project" value="UniProtKB-KW"/>
</dbReference>
<organism evidence="9 10">
    <name type="scientific">Eubacterium coprostanoligenes</name>
    <dbReference type="NCBI Taxonomy" id="290054"/>
    <lineage>
        <taxon>Bacteria</taxon>
        <taxon>Bacillati</taxon>
        <taxon>Bacillota</taxon>
        <taxon>Clostridia</taxon>
        <taxon>Eubacteriales</taxon>
        <taxon>Eubacteriaceae</taxon>
        <taxon>Eubacterium</taxon>
    </lineage>
</organism>
<dbReference type="InterPro" id="IPR038008">
    <property type="entry name" value="Jag_KH"/>
</dbReference>
<dbReference type="SMART" id="SM00393">
    <property type="entry name" value="R3H"/>
    <property type="match status" value="1"/>
</dbReference>
<keyword evidence="4 6" id="KW-0143">Chaperone</keyword>
<keyword evidence="2 6" id="KW-0694">RNA-binding</keyword>
<evidence type="ECO:0000256" key="4">
    <source>
        <dbReference type="ARBA" id="ARBA00023186"/>
    </source>
</evidence>
<dbReference type="InterPro" id="IPR038247">
    <property type="entry name" value="Jag_N_dom_sf"/>
</dbReference>
<dbReference type="Pfam" id="PF14804">
    <property type="entry name" value="Jag_N"/>
    <property type="match status" value="1"/>
</dbReference>
<dbReference type="InterPro" id="IPR001374">
    <property type="entry name" value="R3H_dom"/>
</dbReference>
<dbReference type="SUPFAM" id="SSF82708">
    <property type="entry name" value="R3H domain"/>
    <property type="match status" value="1"/>
</dbReference>
<evidence type="ECO:0000259" key="8">
    <source>
        <dbReference type="PROSITE" id="PS51061"/>
    </source>
</evidence>
<evidence type="ECO:0000256" key="6">
    <source>
        <dbReference type="HAMAP-Rule" id="MF_00867"/>
    </source>
</evidence>
<feature type="compositionally biased region" description="Basic and acidic residues" evidence="7">
    <location>
        <begin position="95"/>
        <end position="118"/>
    </location>
</feature>
<feature type="region of interest" description="Disordered" evidence="7">
    <location>
        <begin position="268"/>
        <end position="314"/>
    </location>
</feature>
<proteinExistence type="inferred from homology"/>
<dbReference type="InterPro" id="IPR032782">
    <property type="entry name" value="KhpB_N"/>
</dbReference>
<dbReference type="OrthoDB" id="9794483at2"/>
<comment type="subunit">
    <text evidence="6">Forms a complex with KhpA.</text>
</comment>
<dbReference type="Pfam" id="PF01424">
    <property type="entry name" value="R3H"/>
    <property type="match status" value="1"/>
</dbReference>
<dbReference type="Gene3D" id="3.30.1370.50">
    <property type="entry name" value="R3H-like domain"/>
    <property type="match status" value="1"/>
</dbReference>
<keyword evidence="1 6" id="KW-0963">Cytoplasm</keyword>
<protein>
    <recommendedName>
        <fullName evidence="6">RNA-binding protein KhpB</fullName>
    </recommendedName>
    <alternativeName>
        <fullName evidence="6">RNA-binding protein EloR</fullName>
    </alternativeName>
</protein>
<dbReference type="InterPro" id="IPR015946">
    <property type="entry name" value="KH_dom-like_a/b"/>
</dbReference>
<evidence type="ECO:0000256" key="7">
    <source>
        <dbReference type="SAM" id="MobiDB-lite"/>
    </source>
</evidence>
<feature type="domain" description="R3H" evidence="8">
    <location>
        <begin position="204"/>
        <end position="270"/>
    </location>
</feature>
<comment type="subcellular location">
    <subcellularLocation>
        <location evidence="6">Cytoplasm</location>
    </subcellularLocation>
</comment>
<evidence type="ECO:0000256" key="5">
    <source>
        <dbReference type="ARBA" id="ARBA00023316"/>
    </source>
</evidence>
<comment type="similarity">
    <text evidence="6">Belongs to the KhpB RNA-binding protein family.</text>
</comment>
<evidence type="ECO:0000256" key="1">
    <source>
        <dbReference type="ARBA" id="ARBA00022490"/>
    </source>
</evidence>
<gene>
    <name evidence="6" type="primary">khpB</name>
    <name evidence="6" type="synonym">eloR</name>
    <name evidence="9" type="ORF">SAMN02745114_01149</name>
</gene>
<reference evidence="9 10" key="1">
    <citation type="submission" date="2017-02" db="EMBL/GenBank/DDBJ databases">
        <authorList>
            <person name="Peterson S.W."/>
        </authorList>
    </citation>
    <scope>NUCLEOTIDE SEQUENCE [LARGE SCALE GENOMIC DNA]</scope>
    <source>
        <strain evidence="9 10">ATCC 51222</strain>
    </source>
</reference>
<dbReference type="CDD" id="cd02644">
    <property type="entry name" value="R3H_jag"/>
    <property type="match status" value="1"/>
</dbReference>
<dbReference type="STRING" id="290054.SAMN02745114_01149"/>
<sequence length="314" mass="34896">MIIERIGSGKTLEDAVASAKAMLNAPAGAEIKTEVLQTGSKGFLGFGKKDFEVKVSFDDGKRPEKAKKPTPEKKPAQQKPAQKKQVAPKKPQAPKKQDAPAKPAEAQEAKSDQPKKDYPKSVDLEYAKSYFLTILEGLKIVDPKIEASYAEGVVTIDLDCEDYGIVIGHRGETLDSIQYLLSLVIKKSTMEYVRVVINVGNYREKRAMTLSNLAKKNAQRVLRTGRRYTFEPMNPYERRIIHTAVQEIEGVESRSIGYNQDRRVVLEPTGGVKRNGGNYRRGGRSQAVTKAPENHTPKADRADLPKFGKIEVNK</sequence>
<dbReference type="RefSeq" id="WP_078768625.1">
    <property type="nucleotide sequence ID" value="NZ_FUWW01000011.1"/>
</dbReference>
<dbReference type="PANTHER" id="PTHR35800">
    <property type="entry name" value="PROTEIN JAG"/>
    <property type="match status" value="1"/>
</dbReference>
<dbReference type="Pfam" id="PF13083">
    <property type="entry name" value="KH_KhpA-B"/>
    <property type="match status" value="1"/>
</dbReference>